<evidence type="ECO:0000313" key="3">
    <source>
        <dbReference type="Proteomes" id="UP000232688"/>
    </source>
</evidence>
<evidence type="ECO:0000259" key="1">
    <source>
        <dbReference type="Pfam" id="PF13358"/>
    </source>
</evidence>
<dbReference type="VEuPathDB" id="FungiDB:FUN_003168"/>
<dbReference type="GO" id="GO:0003676">
    <property type="term" value="F:nucleic acid binding"/>
    <property type="evidence" value="ECO:0007669"/>
    <property type="project" value="InterPro"/>
</dbReference>
<reference evidence="2 3" key="1">
    <citation type="submission" date="2017-10" db="EMBL/GenBank/DDBJ databases">
        <title>Extensive intraspecific genome diversity in a model arbuscular mycorrhizal fungus.</title>
        <authorList>
            <person name="Chen E.C.H."/>
            <person name="Morin E."/>
            <person name="Baudet D."/>
            <person name="Noel J."/>
            <person name="Ndikumana S."/>
            <person name="Charron P."/>
            <person name="St-Onge C."/>
            <person name="Giorgi J."/>
            <person name="Grigoriev I.V."/>
            <person name="Roux C."/>
            <person name="Martin F.M."/>
            <person name="Corradi N."/>
        </authorList>
    </citation>
    <scope>NUCLEOTIDE SEQUENCE [LARGE SCALE GENOMIC DNA]</scope>
    <source>
        <strain evidence="2 3">A1</strain>
    </source>
</reference>
<proteinExistence type="predicted"/>
<sequence>MKRNGALLTDNEKLMIVNIYNYFSNDNLRTDDHHKFTLRKRVAEVLGICERTVTIVILDWRSYGDITFTPHKTLRRPKLEPDETLSELLRTKILDSNKKAEQLSTPILRQFLFENGYELSKWKLLWVLYRLGYYFSQRDRRNILHKSPNNVAYRCHYLHFCFANLEGNNDMPRRPEVFLDESYCHLHHTLQNTWVPHQGVILASGHSSLVVIFGAIVVFRNGSSNKLYGCGRKRNDAEEWNDISDIVKDANITPNQVNYHGNFNAEIFEDLFSTLCKTLYENYGPVSIHMDGASYHKWRVETISSSNAKKQNLIDWLNAHEISFSSDLKRPELLELVRINKEKVPFSCIKIAEQYEHEVSFTPPYHCELQPIEGVWAVVKGEVACSGSHPNLLSIRNTLLDAFKKKVTSQVIIGLWKRILKNAKKYLESDEDAQLIDDKLDEYSSFDEDHVI</sequence>
<dbReference type="InterPro" id="IPR036397">
    <property type="entry name" value="RNaseH_sf"/>
</dbReference>
<dbReference type="InterPro" id="IPR038717">
    <property type="entry name" value="Tc1-like_DDE_dom"/>
</dbReference>
<feature type="domain" description="Tc1-like transposase DDE" evidence="1">
    <location>
        <begin position="257"/>
        <end position="386"/>
    </location>
</feature>
<dbReference type="PANTHER" id="PTHR33939">
    <property type="entry name" value="PROTEIN CBG22215"/>
    <property type="match status" value="1"/>
</dbReference>
<dbReference type="VEuPathDB" id="FungiDB:RhiirA1_392674"/>
<reference evidence="2 3" key="2">
    <citation type="submission" date="2017-10" db="EMBL/GenBank/DDBJ databases">
        <title>Genome analyses suggest a sexual origin of heterokaryosis in a supposedly ancient asexual fungus.</title>
        <authorList>
            <person name="Corradi N."/>
            <person name="Sedzielewska K."/>
            <person name="Noel J."/>
            <person name="Charron P."/>
            <person name="Farinelli L."/>
            <person name="Marton T."/>
            <person name="Kruger M."/>
            <person name="Pelin A."/>
            <person name="Brachmann A."/>
            <person name="Corradi N."/>
        </authorList>
    </citation>
    <scope>NUCLEOTIDE SEQUENCE [LARGE SCALE GENOMIC DNA]</scope>
    <source>
        <strain evidence="2 3">A1</strain>
    </source>
</reference>
<dbReference type="AlphaFoldDB" id="A0A2I1EFW1"/>
<protein>
    <recommendedName>
        <fullName evidence="1">Tc1-like transposase DDE domain-containing protein</fullName>
    </recommendedName>
</protein>
<gene>
    <name evidence="2" type="ORF">RhiirA1_392674</name>
</gene>
<comment type="caution">
    <text evidence="2">The sequence shown here is derived from an EMBL/GenBank/DDBJ whole genome shotgun (WGS) entry which is preliminary data.</text>
</comment>
<dbReference type="Proteomes" id="UP000232688">
    <property type="component" value="Unassembled WGS sequence"/>
</dbReference>
<name>A0A2I1EFW1_9GLOM</name>
<dbReference type="PANTHER" id="PTHR33939:SF1">
    <property type="entry name" value="DUF4371 DOMAIN-CONTAINING PROTEIN"/>
    <property type="match status" value="1"/>
</dbReference>
<accession>A0A2I1EFW1</accession>
<evidence type="ECO:0000313" key="2">
    <source>
        <dbReference type="EMBL" id="PKC68729.1"/>
    </source>
</evidence>
<dbReference type="Pfam" id="PF13358">
    <property type="entry name" value="DDE_3"/>
    <property type="match status" value="1"/>
</dbReference>
<dbReference type="Gene3D" id="3.30.420.10">
    <property type="entry name" value="Ribonuclease H-like superfamily/Ribonuclease H"/>
    <property type="match status" value="1"/>
</dbReference>
<organism evidence="2 3">
    <name type="scientific">Rhizophagus irregularis</name>
    <dbReference type="NCBI Taxonomy" id="588596"/>
    <lineage>
        <taxon>Eukaryota</taxon>
        <taxon>Fungi</taxon>
        <taxon>Fungi incertae sedis</taxon>
        <taxon>Mucoromycota</taxon>
        <taxon>Glomeromycotina</taxon>
        <taxon>Glomeromycetes</taxon>
        <taxon>Glomerales</taxon>
        <taxon>Glomeraceae</taxon>
        <taxon>Rhizophagus</taxon>
    </lineage>
</organism>
<dbReference type="OrthoDB" id="2441967at2759"/>
<dbReference type="EMBL" id="LLXH01000315">
    <property type="protein sequence ID" value="PKC68729.1"/>
    <property type="molecule type" value="Genomic_DNA"/>
</dbReference>